<dbReference type="RefSeq" id="WP_320185977.1">
    <property type="nucleotide sequence ID" value="NZ_CP138332.1"/>
</dbReference>
<feature type="repeat" description="WD" evidence="3">
    <location>
        <begin position="268"/>
        <end position="306"/>
    </location>
</feature>
<evidence type="ECO:0000313" key="5">
    <source>
        <dbReference type="Proteomes" id="UP001597525"/>
    </source>
</evidence>
<feature type="repeat" description="WD" evidence="3">
    <location>
        <begin position="12"/>
        <end position="53"/>
    </location>
</feature>
<evidence type="ECO:0000256" key="3">
    <source>
        <dbReference type="PROSITE-ProRule" id="PRU00221"/>
    </source>
</evidence>
<evidence type="ECO:0000256" key="1">
    <source>
        <dbReference type="ARBA" id="ARBA00022574"/>
    </source>
</evidence>
<dbReference type="InterPro" id="IPR036322">
    <property type="entry name" value="WD40_repeat_dom_sf"/>
</dbReference>
<dbReference type="PROSITE" id="PS00678">
    <property type="entry name" value="WD_REPEATS_1"/>
    <property type="match status" value="1"/>
</dbReference>
<dbReference type="Pfam" id="PF00400">
    <property type="entry name" value="WD40"/>
    <property type="match status" value="3"/>
</dbReference>
<name>A0ABW6BGL5_9SPHI</name>
<dbReference type="EMBL" id="JBHUPB010000008">
    <property type="protein sequence ID" value="MFD2968027.1"/>
    <property type="molecule type" value="Genomic_DNA"/>
</dbReference>
<keyword evidence="1 3" id="KW-0853">WD repeat</keyword>
<gene>
    <name evidence="4" type="ORF">ACFS7Y_11550</name>
</gene>
<evidence type="ECO:0000313" key="4">
    <source>
        <dbReference type="EMBL" id="MFD2968027.1"/>
    </source>
</evidence>
<accession>A0ABW6BGL5</accession>
<dbReference type="PROSITE" id="PS50294">
    <property type="entry name" value="WD_REPEATS_REGION"/>
    <property type="match status" value="1"/>
</dbReference>
<dbReference type="InterPro" id="IPR001680">
    <property type="entry name" value="WD40_rpt"/>
</dbReference>
<keyword evidence="2" id="KW-0677">Repeat</keyword>
<sequence length="306" mass="34215">MYVVDVSLSATLSGHQNPIFAISSGLQSSRVFTAGNDKGVVEWDLGSGKFKRILCSVPSSVYALHLLPGSSILVIGMRNGEVWCVDVEQQTLLHKMKTEKGAVFAIRSLTKKRELIAIGEEGVAYVWSIDNFELLYRFRVSPTTVRTIEPFQGENQLAFGDKDGYIYLYDIADFKEITKRKVHDMPVTSLASNELFLFSGGRDAKLYQLEQKDLSTVQELTPHLFTVYGILLHPTFPVFATVSRDKSIKIWNSSSLALLKNVSLDRGYDAHRLSINAAIWHGNQLVTAGDDKLVKIWNVEIKEVLS</sequence>
<dbReference type="Gene3D" id="2.130.10.10">
    <property type="entry name" value="YVTN repeat-like/Quinoprotein amine dehydrogenase"/>
    <property type="match status" value="2"/>
</dbReference>
<dbReference type="InterPro" id="IPR015943">
    <property type="entry name" value="WD40/YVTN_repeat-like_dom_sf"/>
</dbReference>
<proteinExistence type="predicted"/>
<keyword evidence="5" id="KW-1185">Reference proteome</keyword>
<dbReference type="InterPro" id="IPR019775">
    <property type="entry name" value="WD40_repeat_CS"/>
</dbReference>
<reference evidence="5" key="1">
    <citation type="journal article" date="2019" name="Int. J. Syst. Evol. Microbiol.">
        <title>The Global Catalogue of Microorganisms (GCM) 10K type strain sequencing project: providing services to taxonomists for standard genome sequencing and annotation.</title>
        <authorList>
            <consortium name="The Broad Institute Genomics Platform"/>
            <consortium name="The Broad Institute Genome Sequencing Center for Infectious Disease"/>
            <person name="Wu L."/>
            <person name="Ma J."/>
        </authorList>
    </citation>
    <scope>NUCLEOTIDE SEQUENCE [LARGE SCALE GENOMIC DNA]</scope>
    <source>
        <strain evidence="5">KCTC 22814</strain>
    </source>
</reference>
<evidence type="ECO:0000256" key="2">
    <source>
        <dbReference type="ARBA" id="ARBA00022737"/>
    </source>
</evidence>
<comment type="caution">
    <text evidence="4">The sequence shown here is derived from an EMBL/GenBank/DDBJ whole genome shotgun (WGS) entry which is preliminary data.</text>
</comment>
<organism evidence="4 5">
    <name type="scientific">Sphingobacterium bambusae</name>
    <dbReference type="NCBI Taxonomy" id="662858"/>
    <lineage>
        <taxon>Bacteria</taxon>
        <taxon>Pseudomonadati</taxon>
        <taxon>Bacteroidota</taxon>
        <taxon>Sphingobacteriia</taxon>
        <taxon>Sphingobacteriales</taxon>
        <taxon>Sphingobacteriaceae</taxon>
        <taxon>Sphingobacterium</taxon>
    </lineage>
</organism>
<dbReference type="PANTHER" id="PTHR19848:SF8">
    <property type="entry name" value="F-BOX AND WD REPEAT DOMAIN CONTAINING 7"/>
    <property type="match status" value="1"/>
</dbReference>
<dbReference type="PANTHER" id="PTHR19848">
    <property type="entry name" value="WD40 REPEAT PROTEIN"/>
    <property type="match status" value="1"/>
</dbReference>
<dbReference type="Proteomes" id="UP001597525">
    <property type="component" value="Unassembled WGS sequence"/>
</dbReference>
<feature type="repeat" description="WD" evidence="3">
    <location>
        <begin position="220"/>
        <end position="261"/>
    </location>
</feature>
<dbReference type="PROSITE" id="PS50082">
    <property type="entry name" value="WD_REPEATS_2"/>
    <property type="match status" value="3"/>
</dbReference>
<protein>
    <submittedName>
        <fullName evidence="4">WD40 repeat domain-containing protein</fullName>
    </submittedName>
</protein>
<dbReference type="SUPFAM" id="SSF50978">
    <property type="entry name" value="WD40 repeat-like"/>
    <property type="match status" value="1"/>
</dbReference>
<dbReference type="SMART" id="SM00320">
    <property type="entry name" value="WD40"/>
    <property type="match status" value="7"/>
</dbReference>